<protein>
    <submittedName>
        <fullName evidence="1">Uncharacterized protein</fullName>
    </submittedName>
</protein>
<accession>J9FZF7</accession>
<proteinExistence type="predicted"/>
<name>J9FZF7_9ZZZZ</name>
<sequence length="60" mass="6869">MSSIHLSFSSRTSQHPCNSWDFWNVTLTVKNNSIRIETSGEPCRSDLQYGYVQSDLDLDT</sequence>
<reference evidence="1" key="1">
    <citation type="journal article" date="2012" name="PLoS ONE">
        <title>Gene sets for utilization of primary and secondary nutrition supplies in the distal gut of endangered iberian lynx.</title>
        <authorList>
            <person name="Alcaide M."/>
            <person name="Messina E."/>
            <person name="Richter M."/>
            <person name="Bargiela R."/>
            <person name="Peplies J."/>
            <person name="Huws S.A."/>
            <person name="Newbold C.J."/>
            <person name="Golyshin P.N."/>
            <person name="Simon M.A."/>
            <person name="Lopez G."/>
            <person name="Yakimov M.M."/>
            <person name="Ferrer M."/>
        </authorList>
    </citation>
    <scope>NUCLEOTIDE SEQUENCE</scope>
</reference>
<dbReference type="EMBL" id="AMCI01006096">
    <property type="protein sequence ID" value="EJW94932.1"/>
    <property type="molecule type" value="Genomic_DNA"/>
</dbReference>
<organism evidence="1">
    <name type="scientific">gut metagenome</name>
    <dbReference type="NCBI Taxonomy" id="749906"/>
    <lineage>
        <taxon>unclassified sequences</taxon>
        <taxon>metagenomes</taxon>
        <taxon>organismal metagenomes</taxon>
    </lineage>
</organism>
<gene>
    <name evidence="1" type="ORF">EVA_16960</name>
</gene>
<comment type="caution">
    <text evidence="1">The sequence shown here is derived from an EMBL/GenBank/DDBJ whole genome shotgun (WGS) entry which is preliminary data.</text>
</comment>
<dbReference type="AlphaFoldDB" id="J9FZF7"/>
<evidence type="ECO:0000313" key="1">
    <source>
        <dbReference type="EMBL" id="EJW94932.1"/>
    </source>
</evidence>